<proteinExistence type="predicted"/>
<dbReference type="AlphaFoldDB" id="A0A8H6S1R2"/>
<dbReference type="InterPro" id="IPR040079">
    <property type="entry name" value="Glutathione_S-Trfase"/>
</dbReference>
<evidence type="ECO:0000313" key="6">
    <source>
        <dbReference type="EMBL" id="KAF7290426.1"/>
    </source>
</evidence>
<dbReference type="InterPro" id="IPR004045">
    <property type="entry name" value="Glutathione_S-Trfase_N"/>
</dbReference>
<evidence type="ECO:0000256" key="3">
    <source>
        <dbReference type="ARBA" id="ARBA00047960"/>
    </source>
</evidence>
<organism evidence="6 7">
    <name type="scientific">Mycena chlorophos</name>
    <name type="common">Agaric fungus</name>
    <name type="synonym">Agaricus chlorophos</name>
    <dbReference type="NCBI Taxonomy" id="658473"/>
    <lineage>
        <taxon>Eukaryota</taxon>
        <taxon>Fungi</taxon>
        <taxon>Dikarya</taxon>
        <taxon>Basidiomycota</taxon>
        <taxon>Agaricomycotina</taxon>
        <taxon>Agaricomycetes</taxon>
        <taxon>Agaricomycetidae</taxon>
        <taxon>Agaricales</taxon>
        <taxon>Marasmiineae</taxon>
        <taxon>Mycenaceae</taxon>
        <taxon>Mycena</taxon>
    </lineage>
</organism>
<dbReference type="Pfam" id="PF13417">
    <property type="entry name" value="GST_N_3"/>
    <property type="match status" value="1"/>
</dbReference>
<evidence type="ECO:0000259" key="4">
    <source>
        <dbReference type="PROSITE" id="PS50404"/>
    </source>
</evidence>
<dbReference type="OrthoDB" id="249703at2759"/>
<dbReference type="InterPro" id="IPR010987">
    <property type="entry name" value="Glutathione-S-Trfase_C-like"/>
</dbReference>
<protein>
    <recommendedName>
        <fullName evidence="1">glutathione transferase</fullName>
        <ecNumber evidence="1">2.5.1.18</ecNumber>
    </recommendedName>
</protein>
<feature type="domain" description="GST C-terminal" evidence="5">
    <location>
        <begin position="87"/>
        <end position="225"/>
    </location>
</feature>
<dbReference type="SFLD" id="SFLDS00019">
    <property type="entry name" value="Glutathione_Transferase_(cytos"/>
    <property type="match status" value="1"/>
</dbReference>
<feature type="domain" description="GST N-terminal" evidence="4">
    <location>
        <begin position="1"/>
        <end position="81"/>
    </location>
</feature>
<dbReference type="GO" id="GO:0004364">
    <property type="term" value="F:glutathione transferase activity"/>
    <property type="evidence" value="ECO:0007669"/>
    <property type="project" value="UniProtKB-EC"/>
</dbReference>
<keyword evidence="2" id="KW-0808">Transferase</keyword>
<evidence type="ECO:0000313" key="7">
    <source>
        <dbReference type="Proteomes" id="UP000613580"/>
    </source>
</evidence>
<dbReference type="InterPro" id="IPR004046">
    <property type="entry name" value="GST_C"/>
</dbReference>
<name>A0A8H6S1R2_MYCCL</name>
<dbReference type="InterPro" id="IPR036282">
    <property type="entry name" value="Glutathione-S-Trfase_C_sf"/>
</dbReference>
<dbReference type="PANTHER" id="PTHR43900">
    <property type="entry name" value="GLUTATHIONE S-TRANSFERASE RHO"/>
    <property type="match status" value="1"/>
</dbReference>
<evidence type="ECO:0000256" key="2">
    <source>
        <dbReference type="ARBA" id="ARBA00022679"/>
    </source>
</evidence>
<dbReference type="PANTHER" id="PTHR43900:SF3">
    <property type="entry name" value="GLUTATHIONE S-TRANSFERASE RHO"/>
    <property type="match status" value="1"/>
</dbReference>
<evidence type="ECO:0000256" key="1">
    <source>
        <dbReference type="ARBA" id="ARBA00012452"/>
    </source>
</evidence>
<dbReference type="SUPFAM" id="SSF52833">
    <property type="entry name" value="Thioredoxin-like"/>
    <property type="match status" value="1"/>
</dbReference>
<dbReference type="GO" id="GO:0005737">
    <property type="term" value="C:cytoplasm"/>
    <property type="evidence" value="ECO:0007669"/>
    <property type="project" value="TreeGrafter"/>
</dbReference>
<comment type="caution">
    <text evidence="6">The sequence shown here is derived from an EMBL/GenBank/DDBJ whole genome shotgun (WGS) entry which is preliminary data.</text>
</comment>
<comment type="catalytic activity">
    <reaction evidence="3">
        <text>RX + glutathione = an S-substituted glutathione + a halide anion + H(+)</text>
        <dbReference type="Rhea" id="RHEA:16437"/>
        <dbReference type="ChEBI" id="CHEBI:15378"/>
        <dbReference type="ChEBI" id="CHEBI:16042"/>
        <dbReference type="ChEBI" id="CHEBI:17792"/>
        <dbReference type="ChEBI" id="CHEBI:57925"/>
        <dbReference type="ChEBI" id="CHEBI:90779"/>
        <dbReference type="EC" id="2.5.1.18"/>
    </reaction>
</comment>
<dbReference type="SFLD" id="SFLDG00358">
    <property type="entry name" value="Main_(cytGST)"/>
    <property type="match status" value="1"/>
</dbReference>
<keyword evidence="7" id="KW-1185">Reference proteome</keyword>
<dbReference type="Proteomes" id="UP000613580">
    <property type="component" value="Unassembled WGS sequence"/>
</dbReference>
<evidence type="ECO:0000259" key="5">
    <source>
        <dbReference type="PROSITE" id="PS50405"/>
    </source>
</evidence>
<sequence>MVVKLYSRPYPHGRGGLIALVLNLKQVPFELVDTDSAASKTPEYLEMNPFGFVPVLEDGGVFVYETRAICRYIVDKYPTHGPALVPGPDASAEQRTRFEVAASIEAMNFYPAVRELGAEVLRKPAQGLPRDDALIAKLLVEWGKTMDAYDKILSKQAYLGGDELTLADLFHLMIMPKFRDERAAAAGIDLMGNEKRSNVMRWWKTVTSHPEWVKIQGSEAILGTA</sequence>
<gene>
    <name evidence="6" type="ORF">HMN09_01300700</name>
</gene>
<accession>A0A8H6S1R2</accession>
<dbReference type="GO" id="GO:0043295">
    <property type="term" value="F:glutathione binding"/>
    <property type="evidence" value="ECO:0007669"/>
    <property type="project" value="TreeGrafter"/>
</dbReference>
<dbReference type="Gene3D" id="3.40.30.10">
    <property type="entry name" value="Glutaredoxin"/>
    <property type="match status" value="1"/>
</dbReference>
<dbReference type="InterPro" id="IPR036249">
    <property type="entry name" value="Thioredoxin-like_sf"/>
</dbReference>
<dbReference type="PROSITE" id="PS50405">
    <property type="entry name" value="GST_CTER"/>
    <property type="match status" value="1"/>
</dbReference>
<dbReference type="EMBL" id="JACAZE010000026">
    <property type="protein sequence ID" value="KAF7290426.1"/>
    <property type="molecule type" value="Genomic_DNA"/>
</dbReference>
<dbReference type="GO" id="GO:0006749">
    <property type="term" value="P:glutathione metabolic process"/>
    <property type="evidence" value="ECO:0007669"/>
    <property type="project" value="TreeGrafter"/>
</dbReference>
<dbReference type="EC" id="2.5.1.18" evidence="1"/>
<dbReference type="Pfam" id="PF00043">
    <property type="entry name" value="GST_C"/>
    <property type="match status" value="1"/>
</dbReference>
<dbReference type="PROSITE" id="PS50404">
    <property type="entry name" value="GST_NTER"/>
    <property type="match status" value="1"/>
</dbReference>
<dbReference type="Gene3D" id="1.20.1050.10">
    <property type="match status" value="1"/>
</dbReference>
<dbReference type="SUPFAM" id="SSF47616">
    <property type="entry name" value="GST C-terminal domain-like"/>
    <property type="match status" value="1"/>
</dbReference>
<reference evidence="6" key="1">
    <citation type="submission" date="2020-05" db="EMBL/GenBank/DDBJ databases">
        <title>Mycena genomes resolve the evolution of fungal bioluminescence.</title>
        <authorList>
            <person name="Tsai I.J."/>
        </authorList>
    </citation>
    <scope>NUCLEOTIDE SEQUENCE</scope>
    <source>
        <strain evidence="6">110903Hualien_Pintung</strain>
    </source>
</reference>